<evidence type="ECO:0000313" key="2">
    <source>
        <dbReference type="Proteomes" id="UP000610456"/>
    </source>
</evidence>
<organism evidence="1 2">
    <name type="scientific">Salinimicrobium marinum</name>
    <dbReference type="NCBI Taxonomy" id="680283"/>
    <lineage>
        <taxon>Bacteria</taxon>
        <taxon>Pseudomonadati</taxon>
        <taxon>Bacteroidota</taxon>
        <taxon>Flavobacteriia</taxon>
        <taxon>Flavobacteriales</taxon>
        <taxon>Flavobacteriaceae</taxon>
        <taxon>Salinimicrobium</taxon>
    </lineage>
</organism>
<reference evidence="1" key="2">
    <citation type="submission" date="2020-09" db="EMBL/GenBank/DDBJ databases">
        <authorList>
            <person name="Sun Q."/>
            <person name="Kim S."/>
        </authorList>
    </citation>
    <scope>NUCLEOTIDE SEQUENCE</scope>
    <source>
        <strain evidence="1">KCTC 12719</strain>
    </source>
</reference>
<evidence type="ECO:0000313" key="1">
    <source>
        <dbReference type="EMBL" id="GHA46444.1"/>
    </source>
</evidence>
<gene>
    <name evidence="1" type="ORF">GCM10007103_29430</name>
</gene>
<name>A0A918SKK7_9FLAO</name>
<protein>
    <submittedName>
        <fullName evidence="1">Uncharacterized protein</fullName>
    </submittedName>
</protein>
<sequence length="160" mass="18782">MVKERTSVKGEYKELELLSTNNLKILIIKNQKKERLPLNEKDSLLVVTIMQNYDKKLEKEFISLGEKTLAFEVDTVHLKKEHLLYNTTDNFFKNRKKIKKQLTEKENNRIILDGTTYQIIITDSMGETDVFYVHSPTEDSHPNIFELLSAFRSTYKTPQP</sequence>
<reference evidence="1" key="1">
    <citation type="journal article" date="2014" name="Int. J. Syst. Evol. Microbiol.">
        <title>Complete genome sequence of Corynebacterium casei LMG S-19264T (=DSM 44701T), isolated from a smear-ripened cheese.</title>
        <authorList>
            <consortium name="US DOE Joint Genome Institute (JGI-PGF)"/>
            <person name="Walter F."/>
            <person name="Albersmeier A."/>
            <person name="Kalinowski J."/>
            <person name="Ruckert C."/>
        </authorList>
    </citation>
    <scope>NUCLEOTIDE SEQUENCE</scope>
    <source>
        <strain evidence="1">KCTC 12719</strain>
    </source>
</reference>
<dbReference type="AlphaFoldDB" id="A0A918SKK7"/>
<accession>A0A918SKK7</accession>
<proteinExistence type="predicted"/>
<comment type="caution">
    <text evidence="1">The sequence shown here is derived from an EMBL/GenBank/DDBJ whole genome shotgun (WGS) entry which is preliminary data.</text>
</comment>
<dbReference type="Proteomes" id="UP000610456">
    <property type="component" value="Unassembled WGS sequence"/>
</dbReference>
<dbReference type="EMBL" id="BMXB01000015">
    <property type="protein sequence ID" value="GHA46444.1"/>
    <property type="molecule type" value="Genomic_DNA"/>
</dbReference>
<keyword evidence="2" id="KW-1185">Reference proteome</keyword>